<feature type="region of interest" description="Disordered" evidence="5">
    <location>
        <begin position="432"/>
        <end position="468"/>
    </location>
</feature>
<dbReference type="SUPFAM" id="SSF81321">
    <property type="entry name" value="Family A G protein-coupled receptor-like"/>
    <property type="match status" value="1"/>
</dbReference>
<dbReference type="PANTHER" id="PTHR23112">
    <property type="entry name" value="G PROTEIN-COUPLED RECEPTOR 157-RELATED"/>
    <property type="match status" value="1"/>
</dbReference>
<dbReference type="Gene3D" id="1.20.1070.10">
    <property type="entry name" value="Rhodopsin 7-helix transmembrane proteins"/>
    <property type="match status" value="1"/>
</dbReference>
<feature type="transmembrane region" description="Helical" evidence="6">
    <location>
        <begin position="54"/>
        <end position="73"/>
    </location>
</feature>
<dbReference type="PROSITE" id="PS50261">
    <property type="entry name" value="G_PROTEIN_RECEP_F2_4"/>
    <property type="match status" value="1"/>
</dbReference>
<evidence type="ECO:0000259" key="7">
    <source>
        <dbReference type="PROSITE" id="PS50261"/>
    </source>
</evidence>
<name>A0AAE0JT05_9PEZI</name>
<dbReference type="GO" id="GO:0007189">
    <property type="term" value="P:adenylate cyclase-activating G protein-coupled receptor signaling pathway"/>
    <property type="evidence" value="ECO:0007669"/>
    <property type="project" value="TreeGrafter"/>
</dbReference>
<dbReference type="InterPro" id="IPR000832">
    <property type="entry name" value="GPCR_2_secretin-like"/>
</dbReference>
<accession>A0AAE0JT05</accession>
<dbReference type="Proteomes" id="UP001287356">
    <property type="component" value="Unassembled WGS sequence"/>
</dbReference>
<gene>
    <name evidence="8" type="ORF">B0T24DRAFT_539392</name>
</gene>
<dbReference type="GO" id="GO:0005886">
    <property type="term" value="C:plasma membrane"/>
    <property type="evidence" value="ECO:0007669"/>
    <property type="project" value="TreeGrafter"/>
</dbReference>
<dbReference type="AlphaFoldDB" id="A0AAE0JT05"/>
<dbReference type="PANTHER" id="PTHR23112:SF0">
    <property type="entry name" value="TRANSMEMBRANE PROTEIN 116"/>
    <property type="match status" value="1"/>
</dbReference>
<evidence type="ECO:0000256" key="5">
    <source>
        <dbReference type="SAM" id="MobiDB-lite"/>
    </source>
</evidence>
<feature type="compositionally biased region" description="Low complexity" evidence="5">
    <location>
        <begin position="234"/>
        <end position="254"/>
    </location>
</feature>
<feature type="region of interest" description="Disordered" evidence="5">
    <location>
        <begin position="232"/>
        <end position="283"/>
    </location>
</feature>
<comment type="subcellular location">
    <subcellularLocation>
        <location evidence="1">Membrane</location>
        <topology evidence="1">Multi-pass membrane protein</topology>
    </subcellularLocation>
</comment>
<evidence type="ECO:0000256" key="4">
    <source>
        <dbReference type="ARBA" id="ARBA00023136"/>
    </source>
</evidence>
<dbReference type="InterPro" id="IPR017981">
    <property type="entry name" value="GPCR_2-like_7TM"/>
</dbReference>
<evidence type="ECO:0000256" key="6">
    <source>
        <dbReference type="SAM" id="Phobius"/>
    </source>
</evidence>
<keyword evidence="2 6" id="KW-0812">Transmembrane</keyword>
<comment type="caution">
    <text evidence="8">The sequence shown here is derived from an EMBL/GenBank/DDBJ whole genome shotgun (WGS) entry which is preliminary data.</text>
</comment>
<evidence type="ECO:0000256" key="2">
    <source>
        <dbReference type="ARBA" id="ARBA00022692"/>
    </source>
</evidence>
<feature type="transmembrane region" description="Helical" evidence="6">
    <location>
        <begin position="127"/>
        <end position="149"/>
    </location>
</feature>
<organism evidence="8 9">
    <name type="scientific">Lasiosphaeria ovina</name>
    <dbReference type="NCBI Taxonomy" id="92902"/>
    <lineage>
        <taxon>Eukaryota</taxon>
        <taxon>Fungi</taxon>
        <taxon>Dikarya</taxon>
        <taxon>Ascomycota</taxon>
        <taxon>Pezizomycotina</taxon>
        <taxon>Sordariomycetes</taxon>
        <taxon>Sordariomycetidae</taxon>
        <taxon>Sordariales</taxon>
        <taxon>Lasiosphaeriaceae</taxon>
        <taxon>Lasiosphaeria</taxon>
    </lineage>
</organism>
<feature type="transmembrane region" description="Helical" evidence="6">
    <location>
        <begin position="20"/>
        <end position="42"/>
    </location>
</feature>
<dbReference type="EMBL" id="JAULSN010000012">
    <property type="protein sequence ID" value="KAK3361244.1"/>
    <property type="molecule type" value="Genomic_DNA"/>
</dbReference>
<proteinExistence type="predicted"/>
<reference evidence="8" key="1">
    <citation type="journal article" date="2023" name="Mol. Phylogenet. Evol.">
        <title>Genome-scale phylogeny and comparative genomics of the fungal order Sordariales.</title>
        <authorList>
            <person name="Hensen N."/>
            <person name="Bonometti L."/>
            <person name="Westerberg I."/>
            <person name="Brannstrom I.O."/>
            <person name="Guillou S."/>
            <person name="Cros-Aarteil S."/>
            <person name="Calhoun S."/>
            <person name="Haridas S."/>
            <person name="Kuo A."/>
            <person name="Mondo S."/>
            <person name="Pangilinan J."/>
            <person name="Riley R."/>
            <person name="LaButti K."/>
            <person name="Andreopoulos B."/>
            <person name="Lipzen A."/>
            <person name="Chen C."/>
            <person name="Yan M."/>
            <person name="Daum C."/>
            <person name="Ng V."/>
            <person name="Clum A."/>
            <person name="Steindorff A."/>
            <person name="Ohm R.A."/>
            <person name="Martin F."/>
            <person name="Silar P."/>
            <person name="Natvig D.O."/>
            <person name="Lalanne C."/>
            <person name="Gautier V."/>
            <person name="Ament-Velasquez S.L."/>
            <person name="Kruys A."/>
            <person name="Hutchinson M.I."/>
            <person name="Powell A.J."/>
            <person name="Barry K."/>
            <person name="Miller A.N."/>
            <person name="Grigoriev I.V."/>
            <person name="Debuchy R."/>
            <person name="Gladieux P."/>
            <person name="Hiltunen Thoren M."/>
            <person name="Johannesson H."/>
        </authorList>
    </citation>
    <scope>NUCLEOTIDE SEQUENCE</scope>
    <source>
        <strain evidence="8">CBS 958.72</strain>
    </source>
</reference>
<feature type="compositionally biased region" description="Polar residues" evidence="5">
    <location>
        <begin position="270"/>
        <end position="283"/>
    </location>
</feature>
<keyword evidence="3 6" id="KW-1133">Transmembrane helix</keyword>
<keyword evidence="4 6" id="KW-0472">Membrane</keyword>
<evidence type="ECO:0000256" key="3">
    <source>
        <dbReference type="ARBA" id="ARBA00022989"/>
    </source>
</evidence>
<feature type="transmembrane region" description="Helical" evidence="6">
    <location>
        <begin position="180"/>
        <end position="201"/>
    </location>
</feature>
<feature type="compositionally biased region" description="Basic and acidic residues" evidence="5">
    <location>
        <begin position="446"/>
        <end position="455"/>
    </location>
</feature>
<feature type="transmembrane region" description="Helical" evidence="6">
    <location>
        <begin position="100"/>
        <end position="115"/>
    </location>
</feature>
<evidence type="ECO:0000256" key="1">
    <source>
        <dbReference type="ARBA" id="ARBA00004141"/>
    </source>
</evidence>
<sequence length="521" mass="56623">MSSPTATTAGFTDEQVRALAVLSRVGGALSLAAVLLVFAAYALFGRLRTVPNTFLVFASAASAGASVACLMAYDGVWSGQAGALCQAQGFLFEMFVQSDPWWSLAMAVNVTLVLYRGANTHTVMRWGWLYCAVCYGGPFMAALVCLMLRDADKTPVYGNSGIWCWISNDWNSLRIFTHYMLVWICIVSSLAIYLGIGIQVLGARNKLEEDRTTTSLRDWPLKPSPGDTNIFSGAKAASSSLPADPASSPFSPSPITRPWNVHSPAPSPRPHSNTAAVETEQAQRSWILSPPPVSPAHLHKRPAPMRRLLRRRQQHPLISDPAKRAHLQTAALFAASVAVTWVPSSAERIRSLFVSSQPQQQQQADTHDAAVALTFAYSAAAAAVLPLQGVWNAAIFFATSWPVLRECVADMLLRRGGVTELIDRPVYADSSSREQRRKGKMVDVGIGRRGDRSNDVEQGGELPLPLPAMRWETAGPRTGLGITWKPVREARRLVDSWDFLDIGTGSAGDRTVPGGSERKRV</sequence>
<dbReference type="GO" id="GO:0007166">
    <property type="term" value="P:cell surface receptor signaling pathway"/>
    <property type="evidence" value="ECO:0007669"/>
    <property type="project" value="InterPro"/>
</dbReference>
<evidence type="ECO:0000313" key="8">
    <source>
        <dbReference type="EMBL" id="KAK3361244.1"/>
    </source>
</evidence>
<reference evidence="8" key="2">
    <citation type="submission" date="2023-06" db="EMBL/GenBank/DDBJ databases">
        <authorList>
            <consortium name="Lawrence Berkeley National Laboratory"/>
            <person name="Haridas S."/>
            <person name="Hensen N."/>
            <person name="Bonometti L."/>
            <person name="Westerberg I."/>
            <person name="Brannstrom I.O."/>
            <person name="Guillou S."/>
            <person name="Cros-Aarteil S."/>
            <person name="Calhoun S."/>
            <person name="Kuo A."/>
            <person name="Mondo S."/>
            <person name="Pangilinan J."/>
            <person name="Riley R."/>
            <person name="Labutti K."/>
            <person name="Andreopoulos B."/>
            <person name="Lipzen A."/>
            <person name="Chen C."/>
            <person name="Yanf M."/>
            <person name="Daum C."/>
            <person name="Ng V."/>
            <person name="Clum A."/>
            <person name="Steindorff A."/>
            <person name="Ohm R."/>
            <person name="Martin F."/>
            <person name="Silar P."/>
            <person name="Natvig D."/>
            <person name="Lalanne C."/>
            <person name="Gautier V."/>
            <person name="Ament-Velasquez S.L."/>
            <person name="Kruys A."/>
            <person name="Hutchinson M.I."/>
            <person name="Powell A.J."/>
            <person name="Barry K."/>
            <person name="Miller A.N."/>
            <person name="Grigoriev I.V."/>
            <person name="Debuchy R."/>
            <person name="Gladieux P."/>
            <person name="Thoren M.H."/>
            <person name="Johannesson H."/>
        </authorList>
    </citation>
    <scope>NUCLEOTIDE SEQUENCE</scope>
    <source>
        <strain evidence="8">CBS 958.72</strain>
    </source>
</reference>
<dbReference type="Pfam" id="PF00002">
    <property type="entry name" value="7tm_2"/>
    <property type="match status" value="1"/>
</dbReference>
<evidence type="ECO:0000313" key="9">
    <source>
        <dbReference type="Proteomes" id="UP001287356"/>
    </source>
</evidence>
<protein>
    <recommendedName>
        <fullName evidence="7">G-protein coupled receptors family 2 profile 2 domain-containing protein</fullName>
    </recommendedName>
</protein>
<keyword evidence="9" id="KW-1185">Reference proteome</keyword>
<dbReference type="GO" id="GO:0004930">
    <property type="term" value="F:G protein-coupled receptor activity"/>
    <property type="evidence" value="ECO:0007669"/>
    <property type="project" value="InterPro"/>
</dbReference>
<feature type="domain" description="G-protein coupled receptors family 2 profile 2" evidence="7">
    <location>
        <begin position="19"/>
        <end position="201"/>
    </location>
</feature>